<evidence type="ECO:0000313" key="4">
    <source>
        <dbReference type="Proteomes" id="UP000398389"/>
    </source>
</evidence>
<evidence type="ECO:0000256" key="1">
    <source>
        <dbReference type="SAM" id="MobiDB-lite"/>
    </source>
</evidence>
<feature type="region of interest" description="Disordered" evidence="1">
    <location>
        <begin position="1133"/>
        <end position="1166"/>
    </location>
</feature>
<feature type="region of interest" description="Disordered" evidence="1">
    <location>
        <begin position="1190"/>
        <end position="1211"/>
    </location>
</feature>
<feature type="region of interest" description="Disordered" evidence="1">
    <location>
        <begin position="649"/>
        <end position="675"/>
    </location>
</feature>
<dbReference type="SUPFAM" id="SSF48425">
    <property type="entry name" value="Sec7 domain"/>
    <property type="match status" value="1"/>
</dbReference>
<proteinExistence type="predicted"/>
<dbReference type="InterPro" id="IPR023394">
    <property type="entry name" value="Sec7_C_sf"/>
</dbReference>
<dbReference type="EMBL" id="CABVLU010000002">
    <property type="protein sequence ID" value="VVT51848.1"/>
    <property type="molecule type" value="Genomic_DNA"/>
</dbReference>
<feature type="compositionally biased region" description="Low complexity" evidence="1">
    <location>
        <begin position="552"/>
        <end position="576"/>
    </location>
</feature>
<feature type="region of interest" description="Disordered" evidence="1">
    <location>
        <begin position="149"/>
        <end position="187"/>
    </location>
</feature>
<feature type="region of interest" description="Disordered" evidence="1">
    <location>
        <begin position="934"/>
        <end position="974"/>
    </location>
</feature>
<dbReference type="Gene3D" id="2.30.29.30">
    <property type="entry name" value="Pleckstrin-homology domain (PH domain)/Phosphotyrosine-binding domain (PTB)"/>
    <property type="match status" value="1"/>
</dbReference>
<name>A0A5E8BQ79_9ASCO</name>
<dbReference type="InterPro" id="IPR035999">
    <property type="entry name" value="Sec7_dom_sf"/>
</dbReference>
<reference evidence="3 4" key="1">
    <citation type="submission" date="2019-09" db="EMBL/GenBank/DDBJ databases">
        <authorList>
            <person name="Brejova B."/>
        </authorList>
    </citation>
    <scope>NUCLEOTIDE SEQUENCE [LARGE SCALE GENOMIC DNA]</scope>
</reference>
<feature type="region of interest" description="Disordered" evidence="1">
    <location>
        <begin position="862"/>
        <end position="881"/>
    </location>
</feature>
<feature type="region of interest" description="Disordered" evidence="1">
    <location>
        <begin position="552"/>
        <end position="587"/>
    </location>
</feature>
<feature type="compositionally biased region" description="Polar residues" evidence="1">
    <location>
        <begin position="936"/>
        <end position="948"/>
    </location>
</feature>
<dbReference type="InterPro" id="IPR011993">
    <property type="entry name" value="PH-like_dom_sf"/>
</dbReference>
<dbReference type="GO" id="GO:0005085">
    <property type="term" value="F:guanyl-nucleotide exchange factor activity"/>
    <property type="evidence" value="ECO:0007669"/>
    <property type="project" value="InterPro"/>
</dbReference>
<dbReference type="GeneID" id="43582051"/>
<feature type="compositionally biased region" description="Low complexity" evidence="1">
    <location>
        <begin position="865"/>
        <end position="881"/>
    </location>
</feature>
<dbReference type="PANTHER" id="PTHR10663:SF373">
    <property type="entry name" value="PH AND SEC7 DOMAIN-CONTAINING PROTEIN C11E3.11C"/>
    <property type="match status" value="1"/>
</dbReference>
<feature type="compositionally biased region" description="Basic residues" evidence="1">
    <location>
        <begin position="949"/>
        <end position="960"/>
    </location>
</feature>
<dbReference type="Proteomes" id="UP000398389">
    <property type="component" value="Unassembled WGS sequence"/>
</dbReference>
<dbReference type="SMART" id="SM00222">
    <property type="entry name" value="Sec7"/>
    <property type="match status" value="1"/>
</dbReference>
<organism evidence="3 4">
    <name type="scientific">Magnusiomyces paraingens</name>
    <dbReference type="NCBI Taxonomy" id="2606893"/>
    <lineage>
        <taxon>Eukaryota</taxon>
        <taxon>Fungi</taxon>
        <taxon>Dikarya</taxon>
        <taxon>Ascomycota</taxon>
        <taxon>Saccharomycotina</taxon>
        <taxon>Dipodascomycetes</taxon>
        <taxon>Dipodascales</taxon>
        <taxon>Dipodascaceae</taxon>
        <taxon>Magnusiomyces</taxon>
    </lineage>
</organism>
<protein>
    <recommendedName>
        <fullName evidence="2">SEC7 domain-containing protein</fullName>
    </recommendedName>
</protein>
<dbReference type="GO" id="GO:0032012">
    <property type="term" value="P:regulation of ARF protein signal transduction"/>
    <property type="evidence" value="ECO:0007669"/>
    <property type="project" value="InterPro"/>
</dbReference>
<dbReference type="InterPro" id="IPR000904">
    <property type="entry name" value="Sec7_dom"/>
</dbReference>
<dbReference type="OrthoDB" id="2157641at2759"/>
<dbReference type="Pfam" id="PF01369">
    <property type="entry name" value="Sec7"/>
    <property type="match status" value="1"/>
</dbReference>
<feature type="domain" description="SEC7" evidence="2">
    <location>
        <begin position="251"/>
        <end position="487"/>
    </location>
</feature>
<evidence type="ECO:0000313" key="3">
    <source>
        <dbReference type="EMBL" id="VVT51848.1"/>
    </source>
</evidence>
<dbReference type="Gene3D" id="1.10.1000.11">
    <property type="entry name" value="Arf Nucleotide-binding Site Opener,domain 2"/>
    <property type="match status" value="1"/>
</dbReference>
<keyword evidence="4" id="KW-1185">Reference proteome</keyword>
<feature type="compositionally biased region" description="Low complexity" evidence="1">
    <location>
        <begin position="1190"/>
        <end position="1199"/>
    </location>
</feature>
<gene>
    <name evidence="3" type="ORF">SAPINGB_P003233</name>
</gene>
<dbReference type="PANTHER" id="PTHR10663">
    <property type="entry name" value="GUANYL-NUCLEOTIDE EXCHANGE FACTOR"/>
    <property type="match status" value="1"/>
</dbReference>
<evidence type="ECO:0000259" key="2">
    <source>
        <dbReference type="PROSITE" id="PS50190"/>
    </source>
</evidence>
<sequence length="1455" mass="161277">MSSIFKRVFFSSNEQENTNCHSFDNQNIETKLLKGKISYPTLIQSSRGESLNNIKHLVPGEFQKSKPDLKSSNFHGNSFTIDETCSNSTIIQSREHLLINTSFPPVKSPALHFGFEEDDENDSFQSSNEDTTDYHTPINQQFLLNSSGNALTPISSKKLPEHKESIDPNTKSPSTSERRRSSLPSLFDDPLIQTDKWIKRNSTHTINCTNTLNDKSGSNTYKLIKLESPLKSLFEDTYFPHSRSNLLPPTDVPKSVTPRTILTSESDSSANFFDLSPDMTQSSFLTNTTEYHTAPANMLLSIETSTLKNLPLNSSTPPPLLSNSTYEIAQSLYYGTNPTIPHIETASWLGDVGESKAAVLKEYMSFFDFSDFSILYSMRTLCEKLYMKAESQQLDRIVDAFSERWCECNPNHKLKSVSAVYTLAYSILLLNTDHHSETNQGVKKMQRSQYIQSTLEAMKNLVLAEEKQTKSLNKGSLQSSDQAMKIRRTLSVNSRKEYPSRPTVSKSDNLALVNDDTNYSQKEWESIVGGILKNIYNSVDVSPLILAPGKGANTNSSNASNTTDLSNNLGLGTSLLRPKTSNSRRNSWMASSESWSDYDYSDAIANNNPFPTPDNDFNAGTNKQRSTKEHTIGFAGALWSSIQRDEQEKAKRNATHMRSSSIPEDIEQHGSLSNSVSFGSTISPTNTRSSGTANTTMSSSVSCKSSLSSINENSLQFNHSKIESKPSTPELREQFGGIMRFNPSTNKNSASTLSLPTAMNVPSSMIRNDSYGLDTRYKIINEFPTSSVNPHSFSAFAPFAESTILPSSSSEIFSIYESIEQPSQEPAKKEIREEDLLLHGAPWGKEGLLEIQVYMDNTDKKFRQGGNINSSSGSSSNGSNKSNWSRVFVVVQQGYLRMFRFDKTDHKGSGNLSSLSKSKRHGFGDFWRRKMADKGSMSSLSDTESNNQPKRKTHRHRHSTSRTPKSQSNNYNGLGKHHEEVKQVGSGNWLENATMTDSISLCHTIAQIVHTDLDGNDILDMLPKGIISKGKKPGNGSSNNHSGYNSSSNNSFTNLDVFSNSSSSLGNRDESKKWALLMPNKGVLLFNAGTKEIAEEFVYSCNYWAARVSKEPLLEAVSSSEYGWDKPINTIFHTPRGSKPGHSPSKSYGDASCLSRSGSSTRETLSHKKSLPSLQFISKHSRIGVKSLNSSASSIHSSNGGNGTHQSPNFDHPDIVAQFNSFILGSAHKKLMTLGLVDAAKVLYNFPLSTTPVASDFATSSNDESEQMVLPRLRTESEAASAATAEYARYMTTKSTPLAHHPSFQRQFVQDRLKQLNSYTTTGGLVVIYSGSRYFLTTSSSDVLMINNERINLSKWSAPMASLIMSGLSEQAQIDVLNRYSKTIEEAYHSHIAVGALLGGAYKNQTSLPVMPLVFGNWEDKFTYLLKEMMKYSIYITTLQMAAGDKKRLGRNLQI</sequence>
<dbReference type="PROSITE" id="PS50190">
    <property type="entry name" value="SEC7"/>
    <property type="match status" value="1"/>
</dbReference>
<feature type="compositionally biased region" description="Polar residues" evidence="1">
    <location>
        <begin position="1154"/>
        <end position="1163"/>
    </location>
</feature>
<dbReference type="RefSeq" id="XP_031853842.1">
    <property type="nucleotide sequence ID" value="XM_031997951.1"/>
</dbReference>
<accession>A0A5E8BQ79</accession>